<evidence type="ECO:0000313" key="3">
    <source>
        <dbReference type="Proteomes" id="UP000324222"/>
    </source>
</evidence>
<organism evidence="2 3">
    <name type="scientific">Portunus trituberculatus</name>
    <name type="common">Swimming crab</name>
    <name type="synonym">Neptunus trituberculatus</name>
    <dbReference type="NCBI Taxonomy" id="210409"/>
    <lineage>
        <taxon>Eukaryota</taxon>
        <taxon>Metazoa</taxon>
        <taxon>Ecdysozoa</taxon>
        <taxon>Arthropoda</taxon>
        <taxon>Crustacea</taxon>
        <taxon>Multicrustacea</taxon>
        <taxon>Malacostraca</taxon>
        <taxon>Eumalacostraca</taxon>
        <taxon>Eucarida</taxon>
        <taxon>Decapoda</taxon>
        <taxon>Pleocyemata</taxon>
        <taxon>Brachyura</taxon>
        <taxon>Eubrachyura</taxon>
        <taxon>Portunoidea</taxon>
        <taxon>Portunidae</taxon>
        <taxon>Portuninae</taxon>
        <taxon>Portunus</taxon>
    </lineage>
</organism>
<gene>
    <name evidence="2" type="ORF">E2C01_025679</name>
</gene>
<dbReference type="Proteomes" id="UP000324222">
    <property type="component" value="Unassembled WGS sequence"/>
</dbReference>
<proteinExistence type="predicted"/>
<accession>A0A5B7EGK7</accession>
<reference evidence="2 3" key="1">
    <citation type="submission" date="2019-05" db="EMBL/GenBank/DDBJ databases">
        <title>Another draft genome of Portunus trituberculatus and its Hox gene families provides insights of decapod evolution.</title>
        <authorList>
            <person name="Jeong J.-H."/>
            <person name="Song I."/>
            <person name="Kim S."/>
            <person name="Choi T."/>
            <person name="Kim D."/>
            <person name="Ryu S."/>
            <person name="Kim W."/>
        </authorList>
    </citation>
    <scope>NUCLEOTIDE SEQUENCE [LARGE SCALE GENOMIC DNA]</scope>
    <source>
        <tissue evidence="2">Muscle</tissue>
    </source>
</reference>
<protein>
    <submittedName>
        <fullName evidence="2">Uncharacterized protein</fullName>
    </submittedName>
</protein>
<evidence type="ECO:0000313" key="2">
    <source>
        <dbReference type="EMBL" id="MPC32369.1"/>
    </source>
</evidence>
<evidence type="ECO:0000256" key="1">
    <source>
        <dbReference type="SAM" id="MobiDB-lite"/>
    </source>
</evidence>
<sequence length="65" mass="7206">MVSRIPGASRTPQHRPPHTPSFTHYSTHHCKIIHGWRRNSLPSLVCSHEGVSLVPGVGWAATWEG</sequence>
<comment type="caution">
    <text evidence="2">The sequence shown here is derived from an EMBL/GenBank/DDBJ whole genome shotgun (WGS) entry which is preliminary data.</text>
</comment>
<feature type="region of interest" description="Disordered" evidence="1">
    <location>
        <begin position="1"/>
        <end position="22"/>
    </location>
</feature>
<dbReference type="AlphaFoldDB" id="A0A5B7EGK7"/>
<name>A0A5B7EGK7_PORTR</name>
<keyword evidence="3" id="KW-1185">Reference proteome</keyword>
<dbReference type="EMBL" id="VSRR010002613">
    <property type="protein sequence ID" value="MPC32369.1"/>
    <property type="molecule type" value="Genomic_DNA"/>
</dbReference>